<feature type="region of interest" description="Disordered" evidence="1">
    <location>
        <begin position="1"/>
        <end position="21"/>
    </location>
</feature>
<evidence type="ECO:0000256" key="1">
    <source>
        <dbReference type="SAM" id="MobiDB-lite"/>
    </source>
</evidence>
<proteinExistence type="predicted"/>
<accession>A0A430AG81</accession>
<dbReference type="Proteomes" id="UP000288669">
    <property type="component" value="Unassembled WGS sequence"/>
</dbReference>
<dbReference type="PANTHER" id="PTHR30121:SF6">
    <property type="entry name" value="SLR6007 PROTEIN"/>
    <property type="match status" value="1"/>
</dbReference>
<gene>
    <name evidence="3" type="ORF">CBF30_06470</name>
</gene>
<dbReference type="PANTHER" id="PTHR30121">
    <property type="entry name" value="UNCHARACTERIZED PROTEIN YJGR-RELATED"/>
    <property type="match status" value="1"/>
</dbReference>
<comment type="caution">
    <text evidence="3">The sequence shown here is derived from an EMBL/GenBank/DDBJ whole genome shotgun (WGS) entry which is preliminary data.</text>
</comment>
<dbReference type="InterPro" id="IPR051162">
    <property type="entry name" value="T4SS_component"/>
</dbReference>
<dbReference type="Gene3D" id="1.10.8.730">
    <property type="match status" value="1"/>
</dbReference>
<dbReference type="InterPro" id="IPR027417">
    <property type="entry name" value="P-loop_NTPase"/>
</dbReference>
<dbReference type="InterPro" id="IPR043964">
    <property type="entry name" value="P-loop_TraG"/>
</dbReference>
<dbReference type="OrthoDB" id="9804380at2"/>
<dbReference type="SUPFAM" id="SSF52540">
    <property type="entry name" value="P-loop containing nucleoside triphosphate hydrolases"/>
    <property type="match status" value="1"/>
</dbReference>
<sequence>MFKKKKVEKKQEPPKKKETKNKGKQIEDILWFKEFDEKGICQLEKKYYSMTFYIEGVNYRLLSEDGKIEIFYRYCEFLNSFDNKIQLQITLQKKKRTLSEVQNILNYPHYEDDWNCYREEMNNLVNEKASDPNNGYEVKSYLTFVQYFENEEEAQRGFKTLEERLSQFVRRIGGRTNRLNRSERLAVCRNILTNNCETDRSSESYQTKKDILPNEVRMKESKEYLRLDELYAKSYYFAKYPAELTDEVLSEFLDLPKEFNVNLFIQPMNQDDAFDLVKTKLAFMEQHKVDEQKKALKSGYDYEMLPYDLSYSLDEAKDLLNELQNKSQKLFNVTGSVYYLSETKEKMNEVGNLFINTARRYGLQLTPLFYLQEAGLNATLPIGNSKLPYERSLTTASTAIFLPFPALDMMQKNGLYYGINDISKNIISMNRKFLKAPNGFVLGTPGSGKSFAVKREVVNVLLKNPKDEVIIIDPEREYQQLCENFTGEQVIISNDAKTYINPLDLIADENNEFDMGQILFKAEFIISLCDLIVGGVMGLSSVQKSIIDRNVRKTYELFRTKNEMPTLYDFYEVLKEETEEEAHRLVLELELYMEGSLSLFSHKTNVNTDNRLVVYDIKDLGRQMKTLGMLVVLDQVWNKICLNREKGIRTWVYIDEMQLLFTNEYASNYFFELWSRARKWGAIPTGITQNVETLLLSDLARRMLSNSEFVMLLNQAKSDRSQVVRLFDISEDQEKYLVNSPEGCGLLIFGENVFPFVDRFPKETKLYQMMTTKPEE</sequence>
<dbReference type="Gene3D" id="3.40.50.300">
    <property type="entry name" value="P-loop containing nucleotide triphosphate hydrolases"/>
    <property type="match status" value="1"/>
</dbReference>
<dbReference type="NCBIfam" id="NF045971">
    <property type="entry name" value="conju_CD1110"/>
    <property type="match status" value="1"/>
</dbReference>
<dbReference type="AlphaFoldDB" id="A0A430AG81"/>
<evidence type="ECO:0000313" key="3">
    <source>
        <dbReference type="EMBL" id="RSU06900.1"/>
    </source>
</evidence>
<dbReference type="Pfam" id="PF19044">
    <property type="entry name" value="P-loop_TraG"/>
    <property type="match status" value="1"/>
</dbReference>
<feature type="compositionally biased region" description="Basic and acidic residues" evidence="1">
    <location>
        <begin position="9"/>
        <end position="21"/>
    </location>
</feature>
<name>A0A430AG81_9ENTE</name>
<keyword evidence="4" id="KW-1185">Reference proteome</keyword>
<evidence type="ECO:0000313" key="4">
    <source>
        <dbReference type="Proteomes" id="UP000288669"/>
    </source>
</evidence>
<protein>
    <submittedName>
        <fullName evidence="3">Conjugal transfer protein</fullName>
    </submittedName>
</protein>
<organism evidence="3 4">
    <name type="scientific">Vagococcus entomophilus</name>
    <dbReference type="NCBI Taxonomy" id="1160095"/>
    <lineage>
        <taxon>Bacteria</taxon>
        <taxon>Bacillati</taxon>
        <taxon>Bacillota</taxon>
        <taxon>Bacilli</taxon>
        <taxon>Lactobacillales</taxon>
        <taxon>Enterococcaceae</taxon>
        <taxon>Vagococcus</taxon>
    </lineage>
</organism>
<reference evidence="3 4" key="1">
    <citation type="submission" date="2017-05" db="EMBL/GenBank/DDBJ databases">
        <title>Vagococcus spp. assemblies.</title>
        <authorList>
            <person name="Gulvik C.A."/>
        </authorList>
    </citation>
    <scope>NUCLEOTIDE SEQUENCE [LARGE SCALE GENOMIC DNA]</scope>
    <source>
        <strain evidence="3 4">DSM 24756</strain>
    </source>
</reference>
<feature type="domain" description="TraG P-loop" evidence="2">
    <location>
        <begin position="428"/>
        <end position="735"/>
    </location>
</feature>
<dbReference type="RefSeq" id="WP_126823979.1">
    <property type="nucleotide sequence ID" value="NZ_JBHLWU010000002.1"/>
</dbReference>
<evidence type="ECO:0000259" key="2">
    <source>
        <dbReference type="Pfam" id="PF19044"/>
    </source>
</evidence>
<dbReference type="EMBL" id="NGJZ01000002">
    <property type="protein sequence ID" value="RSU06900.1"/>
    <property type="molecule type" value="Genomic_DNA"/>
</dbReference>